<keyword evidence="3" id="KW-1185">Reference proteome</keyword>
<comment type="caution">
    <text evidence="2">The sequence shown here is derived from an EMBL/GenBank/DDBJ whole genome shotgun (WGS) entry which is preliminary data.</text>
</comment>
<protein>
    <submittedName>
        <fullName evidence="2">11178_t:CDS:1</fullName>
    </submittedName>
</protein>
<dbReference type="EMBL" id="CAJVPP010000246">
    <property type="protein sequence ID" value="CAG8460661.1"/>
    <property type="molecule type" value="Genomic_DNA"/>
</dbReference>
<feature type="domain" description="BTB" evidence="1">
    <location>
        <begin position="19"/>
        <end position="82"/>
    </location>
</feature>
<dbReference type="Proteomes" id="UP000789375">
    <property type="component" value="Unassembled WGS sequence"/>
</dbReference>
<evidence type="ECO:0000313" key="3">
    <source>
        <dbReference type="Proteomes" id="UP000789375"/>
    </source>
</evidence>
<dbReference type="InterPro" id="IPR000210">
    <property type="entry name" value="BTB/POZ_dom"/>
</dbReference>
<sequence length="327" mass="37930">MTSSIIIRLSSTLKDIGNHNAMIQVGKNPDAKVFPAHLSVLRACSPYFENPPPIYTVEKNNIFLLIKEPNINPTTFDLIHNYNSLYAKHFHDLCIKQATLLLVSFLNSSKIYGGYRTNKSKYSGLSLFKGDCFIFSLENDEDTRNMKMTRIFYNHFDDHMNFCYKDVNDKVVKLTNFSPSKVEFFEIKLHNRVDFHPNILRFYGITKEGTECWKYEIDERPDIQKIVSTLKTIISLEHCEIFHAKLIEEVDLQRNGTSSYISSKERDDDLENLEFPEDINYYIDESSSLHSRISFQPSISDNNSLINSSIEDKSSLKSRDDDLENLE</sequence>
<evidence type="ECO:0000313" key="2">
    <source>
        <dbReference type="EMBL" id="CAG8460661.1"/>
    </source>
</evidence>
<feature type="non-terminal residue" evidence="2">
    <location>
        <position position="1"/>
    </location>
</feature>
<gene>
    <name evidence="2" type="ORF">FMOSSE_LOCUS2019</name>
</gene>
<dbReference type="PROSITE" id="PS50097">
    <property type="entry name" value="BTB"/>
    <property type="match status" value="1"/>
</dbReference>
<name>A0A9N8VSB6_FUNMO</name>
<organism evidence="2 3">
    <name type="scientific">Funneliformis mosseae</name>
    <name type="common">Endomycorrhizal fungus</name>
    <name type="synonym">Glomus mosseae</name>
    <dbReference type="NCBI Taxonomy" id="27381"/>
    <lineage>
        <taxon>Eukaryota</taxon>
        <taxon>Fungi</taxon>
        <taxon>Fungi incertae sedis</taxon>
        <taxon>Mucoromycota</taxon>
        <taxon>Glomeromycotina</taxon>
        <taxon>Glomeromycetes</taxon>
        <taxon>Glomerales</taxon>
        <taxon>Glomeraceae</taxon>
        <taxon>Funneliformis</taxon>
    </lineage>
</organism>
<evidence type="ECO:0000259" key="1">
    <source>
        <dbReference type="PROSITE" id="PS50097"/>
    </source>
</evidence>
<reference evidence="2" key="1">
    <citation type="submission" date="2021-06" db="EMBL/GenBank/DDBJ databases">
        <authorList>
            <person name="Kallberg Y."/>
            <person name="Tangrot J."/>
            <person name="Rosling A."/>
        </authorList>
    </citation>
    <scope>NUCLEOTIDE SEQUENCE</scope>
    <source>
        <strain evidence="2">87-6 pot B 2015</strain>
    </source>
</reference>
<accession>A0A9N8VSB6</accession>
<dbReference type="AlphaFoldDB" id="A0A9N8VSB6"/>
<proteinExistence type="predicted"/>